<dbReference type="AlphaFoldDB" id="D4LR73"/>
<dbReference type="SUPFAM" id="SSF51366">
    <property type="entry name" value="Ribulose-phoshate binding barrel"/>
    <property type="match status" value="1"/>
</dbReference>
<dbReference type="EC" id="5.1.3.1" evidence="7 10"/>
<dbReference type="GO" id="GO:0046872">
    <property type="term" value="F:metal ion binding"/>
    <property type="evidence" value="ECO:0007669"/>
    <property type="project" value="UniProtKB-KW"/>
</dbReference>
<organism evidence="15 16">
    <name type="scientific">Blautia obeum A2-162</name>
    <dbReference type="NCBI Taxonomy" id="657314"/>
    <lineage>
        <taxon>Bacteria</taxon>
        <taxon>Bacillati</taxon>
        <taxon>Bacillota</taxon>
        <taxon>Clostridia</taxon>
        <taxon>Lachnospirales</taxon>
        <taxon>Lachnospiraceae</taxon>
        <taxon>Blautia</taxon>
    </lineage>
</organism>
<comment type="cofactor">
    <cofactor evidence="4">
        <name>Zn(2+)</name>
        <dbReference type="ChEBI" id="CHEBI:29105"/>
    </cofactor>
</comment>
<dbReference type="GO" id="GO:0005737">
    <property type="term" value="C:cytoplasm"/>
    <property type="evidence" value="ECO:0007669"/>
    <property type="project" value="UniProtKB-ARBA"/>
</dbReference>
<dbReference type="PANTHER" id="PTHR11749">
    <property type="entry name" value="RIBULOSE-5-PHOSPHATE-3-EPIMERASE"/>
    <property type="match status" value="1"/>
</dbReference>
<dbReference type="InterPro" id="IPR013785">
    <property type="entry name" value="Aldolase_TIM"/>
</dbReference>
<feature type="binding site" evidence="13">
    <location>
        <position position="178"/>
    </location>
    <ligand>
        <name>a divalent metal cation</name>
        <dbReference type="ChEBI" id="CHEBI:60240"/>
    </ligand>
</feature>
<feature type="active site" description="Proton acceptor" evidence="12">
    <location>
        <position position="36"/>
    </location>
</feature>
<dbReference type="HOGENOM" id="CLU_054856_2_1_9"/>
<reference evidence="15 16" key="2">
    <citation type="submission" date="2010-03" db="EMBL/GenBank/DDBJ databases">
        <authorList>
            <person name="Pajon A."/>
        </authorList>
    </citation>
    <scope>NUCLEOTIDE SEQUENCE [LARGE SCALE GENOMIC DNA]</scope>
    <source>
        <strain evidence="15 16">A2-162</strain>
    </source>
</reference>
<dbReference type="KEGG" id="rob:CK5_18930"/>
<evidence type="ECO:0000256" key="2">
    <source>
        <dbReference type="ARBA" id="ARBA00001936"/>
    </source>
</evidence>
<evidence type="ECO:0000256" key="12">
    <source>
        <dbReference type="PIRSR" id="PIRSR001461-1"/>
    </source>
</evidence>
<evidence type="ECO:0000256" key="3">
    <source>
        <dbReference type="ARBA" id="ARBA00001941"/>
    </source>
</evidence>
<dbReference type="NCBIfam" id="NF004076">
    <property type="entry name" value="PRK05581.1-4"/>
    <property type="match status" value="1"/>
</dbReference>
<feature type="binding site" evidence="13">
    <location>
        <position position="67"/>
    </location>
    <ligand>
        <name>a divalent metal cation</name>
        <dbReference type="ChEBI" id="CHEBI:60240"/>
    </ligand>
</feature>
<evidence type="ECO:0000313" key="15">
    <source>
        <dbReference type="EMBL" id="CBL23281.1"/>
    </source>
</evidence>
<protein>
    <recommendedName>
        <fullName evidence="7 10">Ribulose-phosphate 3-epimerase</fullName>
        <ecNumber evidence="7 10">5.1.3.1</ecNumber>
    </recommendedName>
</protein>
<evidence type="ECO:0000256" key="9">
    <source>
        <dbReference type="ARBA" id="ARBA00023235"/>
    </source>
</evidence>
<comment type="similarity">
    <text evidence="6 11">Belongs to the ribulose-phosphate 3-epimerase family.</text>
</comment>
<comment type="catalytic activity">
    <reaction evidence="1 11">
        <text>D-ribulose 5-phosphate = D-xylulose 5-phosphate</text>
        <dbReference type="Rhea" id="RHEA:13677"/>
        <dbReference type="ChEBI" id="CHEBI:57737"/>
        <dbReference type="ChEBI" id="CHEBI:58121"/>
        <dbReference type="EC" id="5.1.3.1"/>
    </reaction>
</comment>
<dbReference type="InterPro" id="IPR000056">
    <property type="entry name" value="Ribul_P_3_epim-like"/>
</dbReference>
<dbReference type="InterPro" id="IPR026019">
    <property type="entry name" value="Ribul_P_3_epim"/>
</dbReference>
<evidence type="ECO:0000313" key="16">
    <source>
        <dbReference type="Proteomes" id="UP000008955"/>
    </source>
</evidence>
<reference evidence="15 16" key="1">
    <citation type="submission" date="2010-03" db="EMBL/GenBank/DDBJ databases">
        <title>The genome sequence of Ruminococcus obeum A2-162.</title>
        <authorList>
            <consortium name="metaHIT consortium -- http://www.metahit.eu/"/>
            <person name="Pajon A."/>
            <person name="Turner K."/>
            <person name="Parkhill J."/>
            <person name="Duncan S."/>
            <person name="Flint H."/>
        </authorList>
    </citation>
    <scope>NUCLEOTIDE SEQUENCE [LARGE SCALE GENOMIC DNA]</scope>
    <source>
        <strain evidence="15 16">A2-162</strain>
    </source>
</reference>
<feature type="binding site" evidence="13">
    <location>
        <position position="36"/>
    </location>
    <ligand>
        <name>a divalent metal cation</name>
        <dbReference type="ChEBI" id="CHEBI:60240"/>
    </ligand>
</feature>
<name>D4LR73_9FIRM</name>
<gene>
    <name evidence="15" type="ORF">CK5_18930</name>
</gene>
<feature type="binding site" evidence="14">
    <location>
        <position position="9"/>
    </location>
    <ligand>
        <name>substrate</name>
    </ligand>
</feature>
<keyword evidence="13" id="KW-0170">Cobalt</keyword>
<sequence>MRKGYVSPSLMCVDLMNVQSDIEKLEKVGVDYFHVDMMDNHFVPNITLSTDFIKALKKISKTPLDIHMMIEHPEQTIPELTCCDENDIICIHYESTLHPQKVLASIRAMGVKAGIAINPATPVCVLEDILPDVDMVLCMTVNPGFAGQKLIPATLDKITRIRKLLNEKGYSEVLIEADGNVSFENAVKMHAAGADIYVAGTSSIFSKAGTLEENLEKFRKIIGE</sequence>
<keyword evidence="13" id="KW-0862">Zinc</keyword>
<keyword evidence="8 13" id="KW-0479">Metal-binding</keyword>
<evidence type="ECO:0000256" key="5">
    <source>
        <dbReference type="ARBA" id="ARBA00001954"/>
    </source>
</evidence>
<dbReference type="RefSeq" id="WP_015542100.1">
    <property type="nucleotide sequence ID" value="NC_021022.1"/>
</dbReference>
<dbReference type="InterPro" id="IPR011060">
    <property type="entry name" value="RibuloseP-bd_barrel"/>
</dbReference>
<dbReference type="GO" id="GO:0006098">
    <property type="term" value="P:pentose-phosphate shunt"/>
    <property type="evidence" value="ECO:0007669"/>
    <property type="project" value="UniProtKB-UniRule"/>
</dbReference>
<dbReference type="Pfam" id="PF00834">
    <property type="entry name" value="Ribul_P_3_epim"/>
    <property type="match status" value="1"/>
</dbReference>
<comment type="cofactor">
    <cofactor evidence="3">
        <name>Co(2+)</name>
        <dbReference type="ChEBI" id="CHEBI:48828"/>
    </cofactor>
</comment>
<dbReference type="FunFam" id="3.20.20.70:FF:000004">
    <property type="entry name" value="Ribulose-phosphate 3-epimerase"/>
    <property type="match status" value="1"/>
</dbReference>
<comment type="cofactor">
    <cofactor evidence="2">
        <name>Mn(2+)</name>
        <dbReference type="ChEBI" id="CHEBI:29035"/>
    </cofactor>
</comment>
<dbReference type="NCBIfam" id="TIGR01163">
    <property type="entry name" value="rpe"/>
    <property type="match status" value="1"/>
</dbReference>
<evidence type="ECO:0000256" key="8">
    <source>
        <dbReference type="ARBA" id="ARBA00022723"/>
    </source>
</evidence>
<comment type="cofactor">
    <cofactor evidence="13">
        <name>a divalent metal cation</name>
        <dbReference type="ChEBI" id="CHEBI:60240"/>
    </cofactor>
    <text evidence="13">Binds 1 divalent metal cation per subunit.</text>
</comment>
<dbReference type="Proteomes" id="UP000008955">
    <property type="component" value="Chromosome"/>
</dbReference>
<dbReference type="Gene3D" id="3.20.20.70">
    <property type="entry name" value="Aldolase class I"/>
    <property type="match status" value="1"/>
</dbReference>
<feature type="active site" description="Proton donor" evidence="12">
    <location>
        <position position="178"/>
    </location>
</feature>
<dbReference type="PATRIC" id="fig|657314.3.peg.1753"/>
<proteinExistence type="inferred from homology"/>
<keyword evidence="16" id="KW-1185">Reference proteome</keyword>
<evidence type="ECO:0000256" key="6">
    <source>
        <dbReference type="ARBA" id="ARBA00009541"/>
    </source>
</evidence>
<keyword evidence="13" id="KW-0464">Manganese</keyword>
<dbReference type="EMBL" id="FP929054">
    <property type="protein sequence ID" value="CBL23281.1"/>
    <property type="molecule type" value="Genomic_DNA"/>
</dbReference>
<evidence type="ECO:0000256" key="10">
    <source>
        <dbReference type="NCBIfam" id="TIGR01163"/>
    </source>
</evidence>
<evidence type="ECO:0000256" key="14">
    <source>
        <dbReference type="PIRSR" id="PIRSR001461-3"/>
    </source>
</evidence>
<evidence type="ECO:0000256" key="11">
    <source>
        <dbReference type="PIRNR" id="PIRNR001461"/>
    </source>
</evidence>
<dbReference type="PROSITE" id="PS01085">
    <property type="entry name" value="RIBUL_P_3_EPIMER_1"/>
    <property type="match status" value="1"/>
</dbReference>
<evidence type="ECO:0000256" key="7">
    <source>
        <dbReference type="ARBA" id="ARBA00013188"/>
    </source>
</evidence>
<dbReference type="GO" id="GO:0005975">
    <property type="term" value="P:carbohydrate metabolic process"/>
    <property type="evidence" value="ECO:0007669"/>
    <property type="project" value="InterPro"/>
</dbReference>
<dbReference type="PIRSF" id="PIRSF001461">
    <property type="entry name" value="RPE"/>
    <property type="match status" value="1"/>
</dbReference>
<evidence type="ECO:0000256" key="4">
    <source>
        <dbReference type="ARBA" id="ARBA00001947"/>
    </source>
</evidence>
<feature type="binding site" evidence="13">
    <location>
        <position position="34"/>
    </location>
    <ligand>
        <name>a divalent metal cation</name>
        <dbReference type="ChEBI" id="CHEBI:60240"/>
    </ligand>
</feature>
<evidence type="ECO:0000256" key="1">
    <source>
        <dbReference type="ARBA" id="ARBA00001782"/>
    </source>
</evidence>
<accession>D4LR73</accession>
<evidence type="ECO:0000256" key="13">
    <source>
        <dbReference type="PIRSR" id="PIRSR001461-2"/>
    </source>
</evidence>
<dbReference type="CDD" id="cd00429">
    <property type="entry name" value="RPE"/>
    <property type="match status" value="1"/>
</dbReference>
<comment type="cofactor">
    <cofactor evidence="5">
        <name>Fe(2+)</name>
        <dbReference type="ChEBI" id="CHEBI:29033"/>
    </cofactor>
</comment>
<feature type="binding site" evidence="14">
    <location>
        <position position="67"/>
    </location>
    <ligand>
        <name>substrate</name>
    </ligand>
</feature>
<dbReference type="GO" id="GO:0004750">
    <property type="term" value="F:D-ribulose-phosphate 3-epimerase activity"/>
    <property type="evidence" value="ECO:0007669"/>
    <property type="project" value="UniProtKB-UniRule"/>
</dbReference>
<feature type="binding site" evidence="14">
    <location>
        <begin position="144"/>
        <end position="147"/>
    </location>
    <ligand>
        <name>substrate</name>
    </ligand>
</feature>
<keyword evidence="9 11" id="KW-0413">Isomerase</keyword>
<keyword evidence="11" id="KW-0119">Carbohydrate metabolism</keyword>